<accession>A0ABD5IYS7</accession>
<feature type="signal peptide" evidence="2">
    <location>
        <begin position="1"/>
        <end position="18"/>
    </location>
</feature>
<dbReference type="AlphaFoldDB" id="A0ABD5IYS7"/>
<sequence length="241" mass="26731">MKSLYKILTLFVAGTVLLAGCGTKQETEKTATTPNANTASTQDNSSTDNSNKDSSVSTNNNNSTDHHNIGTDSPNTDNASQTEAKPPTKKKLSYTKDGKTYEETGKLETSENQSFSLYVLGNWKLEAEEPNSDVLLKDRSFVRIRLVQPDDNETDYAKMVEDQAKAVTSDAVQQETNNLQGMLHQAVWYKAYTNDTAVNVLWIKGNVPMIVNIQTPRNQEVLEPIFAMLETIQKLDTSQTN</sequence>
<evidence type="ECO:0008006" key="5">
    <source>
        <dbReference type="Google" id="ProtNLM"/>
    </source>
</evidence>
<name>A0ABD5IYS7_9BACL</name>
<dbReference type="Proteomes" id="UP001339962">
    <property type="component" value="Unassembled WGS sequence"/>
</dbReference>
<organism evidence="3 4">
    <name type="scientific">Anoxybacteroides rupiense</name>
    <dbReference type="NCBI Taxonomy" id="311460"/>
    <lineage>
        <taxon>Bacteria</taxon>
        <taxon>Bacillati</taxon>
        <taxon>Bacillota</taxon>
        <taxon>Bacilli</taxon>
        <taxon>Bacillales</taxon>
        <taxon>Anoxybacillaceae</taxon>
        <taxon>Anoxybacteroides</taxon>
    </lineage>
</organism>
<comment type="caution">
    <text evidence="3">The sequence shown here is derived from an EMBL/GenBank/DDBJ whole genome shotgun (WGS) entry which is preliminary data.</text>
</comment>
<proteinExistence type="predicted"/>
<evidence type="ECO:0000256" key="1">
    <source>
        <dbReference type="SAM" id="MobiDB-lite"/>
    </source>
</evidence>
<gene>
    <name evidence="3" type="ORF">P9850_17185</name>
</gene>
<dbReference type="PROSITE" id="PS51257">
    <property type="entry name" value="PROKAR_LIPOPROTEIN"/>
    <property type="match status" value="1"/>
</dbReference>
<reference evidence="3 4" key="1">
    <citation type="submission" date="2023-03" db="EMBL/GenBank/DDBJ databases">
        <title>Bacillus Genome Sequencing.</title>
        <authorList>
            <person name="Dunlap C."/>
        </authorList>
    </citation>
    <scope>NUCLEOTIDE SEQUENCE [LARGE SCALE GENOMIC DNA]</scope>
    <source>
        <strain evidence="3 4">NRS-38</strain>
    </source>
</reference>
<feature type="compositionally biased region" description="Low complexity" evidence="1">
    <location>
        <begin position="30"/>
        <end position="63"/>
    </location>
</feature>
<evidence type="ECO:0000313" key="3">
    <source>
        <dbReference type="EMBL" id="MED5053527.1"/>
    </source>
</evidence>
<keyword evidence="2" id="KW-0732">Signal</keyword>
<feature type="compositionally biased region" description="Polar residues" evidence="1">
    <location>
        <begin position="70"/>
        <end position="83"/>
    </location>
</feature>
<dbReference type="RefSeq" id="WP_044745218.1">
    <property type="nucleotide sequence ID" value="NZ_JACIDF010000004.1"/>
</dbReference>
<evidence type="ECO:0000256" key="2">
    <source>
        <dbReference type="SAM" id="SignalP"/>
    </source>
</evidence>
<dbReference type="EMBL" id="JARTLI010000048">
    <property type="protein sequence ID" value="MED5053527.1"/>
    <property type="molecule type" value="Genomic_DNA"/>
</dbReference>
<evidence type="ECO:0000313" key="4">
    <source>
        <dbReference type="Proteomes" id="UP001339962"/>
    </source>
</evidence>
<protein>
    <recommendedName>
        <fullName evidence="5">Lipoprotein</fullName>
    </recommendedName>
</protein>
<feature type="chain" id="PRO_5044763786" description="Lipoprotein" evidence="2">
    <location>
        <begin position="19"/>
        <end position="241"/>
    </location>
</feature>
<feature type="region of interest" description="Disordered" evidence="1">
    <location>
        <begin position="26"/>
        <end position="97"/>
    </location>
</feature>